<feature type="compositionally biased region" description="Polar residues" evidence="4">
    <location>
        <begin position="474"/>
        <end position="487"/>
    </location>
</feature>
<keyword evidence="1 3" id="KW-0479">Metal-binding</keyword>
<dbReference type="SUPFAM" id="SSF57850">
    <property type="entry name" value="RING/U-box"/>
    <property type="match status" value="1"/>
</dbReference>
<sequence>MSGREVESALHLGFVFQQIPETSTVPATSGETSRKRTADVEPTADVPSASRRRRNANTDASSYIRPAFPSCCVNGVVEQTCLMPSSTGYDVAVPAVQPPIAPSFGPQVIAPQVHAQLTALPSTSLVHNVTPIALHLHGPPSVTNYAYFLPHPSLMGLRLPSTPVQYLSQDIPFLDHSFISPSMSFREYSRLRRSLDELPVSASGVPSTMSGGNSNWDHSLAHYRLFPGFPYTSGSINGQMEAAASRTQVGQGTTETGADSATATHILASVGRTRNPTAMEYFGESTRNPIPLVEGPVAVPTMTADWMPQQPTLQTAIETVSATGYNQELERLATGEIPFRAWEAAVLQIFDRMGPQINPGRMPPKGMTKNEIDKLKSFRIVDPILLKEKVCVICQCDFEKRDVVRMLPCAHHFHLKCIDKWLKGNRTCPICRQNAAPDEDETVERVSARGTGTSAELSETGAENTSADEDGDLGNSSAEVQVITQMGATPEPSDLSFHDSH</sequence>
<dbReference type="OMA" id="CQCDFEK"/>
<dbReference type="Proteomes" id="UP000277928">
    <property type="component" value="Unassembled WGS sequence"/>
</dbReference>
<evidence type="ECO:0000313" key="6">
    <source>
        <dbReference type="EMBL" id="VDK86401.1"/>
    </source>
</evidence>
<name>A0A3P6V885_LITSI</name>
<dbReference type="OrthoDB" id="5823472at2759"/>
<evidence type="ECO:0000259" key="5">
    <source>
        <dbReference type="PROSITE" id="PS50089"/>
    </source>
</evidence>
<gene>
    <name evidence="6" type="ORF">NLS_LOCUS7593</name>
</gene>
<dbReference type="GO" id="GO:0061630">
    <property type="term" value="F:ubiquitin protein ligase activity"/>
    <property type="evidence" value="ECO:0007669"/>
    <property type="project" value="TreeGrafter"/>
</dbReference>
<feature type="domain" description="RING-type" evidence="5">
    <location>
        <begin position="391"/>
        <end position="432"/>
    </location>
</feature>
<dbReference type="GO" id="GO:0016567">
    <property type="term" value="P:protein ubiquitination"/>
    <property type="evidence" value="ECO:0007669"/>
    <property type="project" value="TreeGrafter"/>
</dbReference>
<dbReference type="SMART" id="SM00184">
    <property type="entry name" value="RING"/>
    <property type="match status" value="1"/>
</dbReference>
<dbReference type="STRING" id="42156.A0A3P6V885"/>
<dbReference type="InterPro" id="IPR001841">
    <property type="entry name" value="Znf_RING"/>
</dbReference>
<dbReference type="GO" id="GO:0008270">
    <property type="term" value="F:zinc ion binding"/>
    <property type="evidence" value="ECO:0007669"/>
    <property type="project" value="UniProtKB-KW"/>
</dbReference>
<evidence type="ECO:0000256" key="1">
    <source>
        <dbReference type="ARBA" id="ARBA00022771"/>
    </source>
</evidence>
<feature type="region of interest" description="Disordered" evidence="4">
    <location>
        <begin position="23"/>
        <end position="60"/>
    </location>
</feature>
<feature type="compositionally biased region" description="Polar residues" evidence="4">
    <location>
        <begin position="450"/>
        <end position="465"/>
    </location>
</feature>
<proteinExistence type="predicted"/>
<dbReference type="InterPro" id="IPR013083">
    <property type="entry name" value="Znf_RING/FYVE/PHD"/>
</dbReference>
<dbReference type="Gene3D" id="3.30.40.10">
    <property type="entry name" value="Zinc/RING finger domain, C3HC4 (zinc finger)"/>
    <property type="match status" value="1"/>
</dbReference>
<dbReference type="PANTHER" id="PTHR46171:SF3">
    <property type="entry name" value="GH10160P"/>
    <property type="match status" value="1"/>
</dbReference>
<evidence type="ECO:0000313" key="7">
    <source>
        <dbReference type="Proteomes" id="UP000277928"/>
    </source>
</evidence>
<dbReference type="Pfam" id="PF13639">
    <property type="entry name" value="zf-RING_2"/>
    <property type="match status" value="1"/>
</dbReference>
<organism evidence="6 7">
    <name type="scientific">Litomosoides sigmodontis</name>
    <name type="common">Filarial nematode worm</name>
    <dbReference type="NCBI Taxonomy" id="42156"/>
    <lineage>
        <taxon>Eukaryota</taxon>
        <taxon>Metazoa</taxon>
        <taxon>Ecdysozoa</taxon>
        <taxon>Nematoda</taxon>
        <taxon>Chromadorea</taxon>
        <taxon>Rhabditida</taxon>
        <taxon>Spirurina</taxon>
        <taxon>Spiruromorpha</taxon>
        <taxon>Filarioidea</taxon>
        <taxon>Onchocercidae</taxon>
        <taxon>Litomosoides</taxon>
    </lineage>
</organism>
<protein>
    <recommendedName>
        <fullName evidence="5">RING-type domain-containing protein</fullName>
    </recommendedName>
</protein>
<reference evidence="6 7" key="1">
    <citation type="submission" date="2018-08" db="EMBL/GenBank/DDBJ databases">
        <authorList>
            <person name="Laetsch R D."/>
            <person name="Stevens L."/>
            <person name="Kumar S."/>
            <person name="Blaxter L. M."/>
        </authorList>
    </citation>
    <scope>NUCLEOTIDE SEQUENCE [LARGE SCALE GENOMIC DNA]</scope>
</reference>
<dbReference type="PANTHER" id="PTHR46171">
    <property type="entry name" value="GH10160P"/>
    <property type="match status" value="1"/>
</dbReference>
<dbReference type="PROSITE" id="PS50089">
    <property type="entry name" value="ZF_RING_2"/>
    <property type="match status" value="1"/>
</dbReference>
<dbReference type="EMBL" id="UYRX01000810">
    <property type="protein sequence ID" value="VDK86401.1"/>
    <property type="molecule type" value="Genomic_DNA"/>
</dbReference>
<keyword evidence="2" id="KW-0862">Zinc</keyword>
<keyword evidence="1 3" id="KW-0863">Zinc-finger</keyword>
<evidence type="ECO:0000256" key="2">
    <source>
        <dbReference type="ARBA" id="ARBA00022833"/>
    </source>
</evidence>
<feature type="region of interest" description="Disordered" evidence="4">
    <location>
        <begin position="439"/>
        <end position="501"/>
    </location>
</feature>
<dbReference type="AlphaFoldDB" id="A0A3P6V885"/>
<evidence type="ECO:0000256" key="4">
    <source>
        <dbReference type="SAM" id="MobiDB-lite"/>
    </source>
</evidence>
<dbReference type="CDD" id="cd16472">
    <property type="entry name" value="RING-H2_RNF38-like"/>
    <property type="match status" value="1"/>
</dbReference>
<accession>A0A3P6V885</accession>
<keyword evidence="7" id="KW-1185">Reference proteome</keyword>
<evidence type="ECO:0000256" key="3">
    <source>
        <dbReference type="PROSITE-ProRule" id="PRU00175"/>
    </source>
</evidence>